<keyword evidence="1" id="KW-0175">Coiled coil</keyword>
<gene>
    <name evidence="4" type="ORF">AMON00008_LOCUS26111</name>
</gene>
<feature type="coiled-coil region" evidence="1">
    <location>
        <begin position="281"/>
        <end position="308"/>
    </location>
</feature>
<accession>A0A7S4VP53</accession>
<protein>
    <submittedName>
        <fullName evidence="4">Uncharacterized protein</fullName>
    </submittedName>
</protein>
<feature type="region of interest" description="Disordered" evidence="2">
    <location>
        <begin position="129"/>
        <end position="160"/>
    </location>
</feature>
<feature type="region of interest" description="Disordered" evidence="2">
    <location>
        <begin position="42"/>
        <end position="82"/>
    </location>
</feature>
<name>A0A7S4VP53_9DINO</name>
<dbReference type="AlphaFoldDB" id="A0A7S4VP53"/>
<keyword evidence="3" id="KW-0812">Transmembrane</keyword>
<evidence type="ECO:0000256" key="1">
    <source>
        <dbReference type="SAM" id="Coils"/>
    </source>
</evidence>
<feature type="region of interest" description="Disordered" evidence="2">
    <location>
        <begin position="172"/>
        <end position="218"/>
    </location>
</feature>
<keyword evidence="3" id="KW-0472">Membrane</keyword>
<feature type="compositionally biased region" description="Basic and acidic residues" evidence="2">
    <location>
        <begin position="175"/>
        <end position="186"/>
    </location>
</feature>
<evidence type="ECO:0000256" key="2">
    <source>
        <dbReference type="SAM" id="MobiDB-lite"/>
    </source>
</evidence>
<sequence>MESSTVWFGVALAALTLLLALACVVGAAGLLHVRSRRADKPTKVWPDLEDGGADPPSPGRSTGKKAASGSSRPDLQKAPPMDLVETLRGLLKEEISKALQHEGISERLQRLEQKDEAAQGSVNERLDRLEEATSQPQSPAYPPPPAMPLQAPPPPSATDDLQAATLRAAATAVDEVPRQGGEDRAGRGSGGSSGSKLGFGPTSRQLRLPDPPETGFDINEDVAMRTSLKTIQRQLHKRDMQTTELHRQLRQCQEALWEQTLEARSASKRLRDLLADPSQVKAEHARELERLEVELRVVSSKLADTKAAEMRWAWIAKRQRAFFLQSEKMGQEGMDLVRRHPAGEVFVAPPPVCLEGDDENCRSPPWDVGTSHINPYVIDSWPFEPNVLAQKASAEPGLNRLDEEGSGSGSLSPSEEGSLREDEDADGGGEEEGDEDLLQPPRPPGEHGPPGTYDVEPPDVPVPEAGAPALSARSC</sequence>
<evidence type="ECO:0000313" key="4">
    <source>
        <dbReference type="EMBL" id="CAE4594873.1"/>
    </source>
</evidence>
<feature type="region of interest" description="Disordered" evidence="2">
    <location>
        <begin position="398"/>
        <end position="475"/>
    </location>
</feature>
<reference evidence="4" key="1">
    <citation type="submission" date="2021-01" db="EMBL/GenBank/DDBJ databases">
        <authorList>
            <person name="Corre E."/>
            <person name="Pelletier E."/>
            <person name="Niang G."/>
            <person name="Scheremetjew M."/>
            <person name="Finn R."/>
            <person name="Kale V."/>
            <person name="Holt S."/>
            <person name="Cochrane G."/>
            <person name="Meng A."/>
            <person name="Brown T."/>
            <person name="Cohen L."/>
        </authorList>
    </citation>
    <scope>NUCLEOTIDE SEQUENCE</scope>
    <source>
        <strain evidence="4">CCMP3105</strain>
    </source>
</reference>
<dbReference type="EMBL" id="HBNR01037846">
    <property type="protein sequence ID" value="CAE4594873.1"/>
    <property type="molecule type" value="Transcribed_RNA"/>
</dbReference>
<feature type="compositionally biased region" description="Acidic residues" evidence="2">
    <location>
        <begin position="421"/>
        <end position="437"/>
    </location>
</feature>
<keyword evidence="3" id="KW-1133">Transmembrane helix</keyword>
<organism evidence="4">
    <name type="scientific">Alexandrium monilatum</name>
    <dbReference type="NCBI Taxonomy" id="311494"/>
    <lineage>
        <taxon>Eukaryota</taxon>
        <taxon>Sar</taxon>
        <taxon>Alveolata</taxon>
        <taxon>Dinophyceae</taxon>
        <taxon>Gonyaulacales</taxon>
        <taxon>Pyrocystaceae</taxon>
        <taxon>Alexandrium</taxon>
    </lineage>
</organism>
<feature type="compositionally biased region" description="Pro residues" evidence="2">
    <location>
        <begin position="139"/>
        <end position="156"/>
    </location>
</feature>
<feature type="transmembrane region" description="Helical" evidence="3">
    <location>
        <begin position="6"/>
        <end position="33"/>
    </location>
</feature>
<proteinExistence type="predicted"/>
<evidence type="ECO:0000256" key="3">
    <source>
        <dbReference type="SAM" id="Phobius"/>
    </source>
</evidence>